<feature type="compositionally biased region" description="Basic residues" evidence="7">
    <location>
        <begin position="529"/>
        <end position="542"/>
    </location>
</feature>
<dbReference type="PANTHER" id="PTHR42693">
    <property type="entry name" value="ARYLSULFATASE FAMILY MEMBER"/>
    <property type="match status" value="1"/>
</dbReference>
<comment type="similarity">
    <text evidence="2">Belongs to the sulfatase family.</text>
</comment>
<gene>
    <name evidence="10" type="primary">atsA_44</name>
    <name evidence="10" type="ORF">K239x_25530</name>
</gene>
<dbReference type="CDD" id="cd16144">
    <property type="entry name" value="ARS_like"/>
    <property type="match status" value="1"/>
</dbReference>
<dbReference type="EMBL" id="CP036526">
    <property type="protein sequence ID" value="QDT10596.1"/>
    <property type="molecule type" value="Genomic_DNA"/>
</dbReference>
<evidence type="ECO:0000256" key="2">
    <source>
        <dbReference type="ARBA" id="ARBA00008779"/>
    </source>
</evidence>
<dbReference type="InterPro" id="IPR024607">
    <property type="entry name" value="Sulfatase_CS"/>
</dbReference>
<evidence type="ECO:0000256" key="5">
    <source>
        <dbReference type="ARBA" id="ARBA00022801"/>
    </source>
</evidence>
<keyword evidence="11" id="KW-1185">Reference proteome</keyword>
<keyword evidence="4" id="KW-0732">Signal</keyword>
<evidence type="ECO:0000256" key="3">
    <source>
        <dbReference type="ARBA" id="ARBA00022723"/>
    </source>
</evidence>
<keyword evidence="8" id="KW-0812">Transmembrane</keyword>
<keyword evidence="3" id="KW-0479">Metal-binding</keyword>
<protein>
    <submittedName>
        <fullName evidence="10">Arylsulfatase</fullName>
        <ecNumber evidence="10">3.1.6.1</ecNumber>
    </submittedName>
</protein>
<dbReference type="Proteomes" id="UP000319817">
    <property type="component" value="Chromosome"/>
</dbReference>
<dbReference type="SUPFAM" id="SSF53649">
    <property type="entry name" value="Alkaline phosphatase-like"/>
    <property type="match status" value="1"/>
</dbReference>
<feature type="transmembrane region" description="Helical" evidence="8">
    <location>
        <begin position="20"/>
        <end position="43"/>
    </location>
</feature>
<dbReference type="GO" id="GO:0046872">
    <property type="term" value="F:metal ion binding"/>
    <property type="evidence" value="ECO:0007669"/>
    <property type="project" value="UniProtKB-KW"/>
</dbReference>
<feature type="region of interest" description="Disordered" evidence="7">
    <location>
        <begin position="499"/>
        <end position="542"/>
    </location>
</feature>
<dbReference type="EC" id="3.1.6.1" evidence="10"/>
<dbReference type="PROSITE" id="PS00149">
    <property type="entry name" value="SULFATASE_2"/>
    <property type="match status" value="1"/>
</dbReference>
<dbReference type="Pfam" id="PF00884">
    <property type="entry name" value="Sulfatase"/>
    <property type="match status" value="1"/>
</dbReference>
<evidence type="ECO:0000313" key="11">
    <source>
        <dbReference type="Proteomes" id="UP000319817"/>
    </source>
</evidence>
<keyword evidence="6" id="KW-0106">Calcium</keyword>
<proteinExistence type="inferred from homology"/>
<dbReference type="InterPro" id="IPR017850">
    <property type="entry name" value="Alkaline_phosphatase_core_sf"/>
</dbReference>
<keyword evidence="5 10" id="KW-0378">Hydrolase</keyword>
<dbReference type="GO" id="GO:0004065">
    <property type="term" value="F:arylsulfatase activity"/>
    <property type="evidence" value="ECO:0007669"/>
    <property type="project" value="UniProtKB-EC"/>
</dbReference>
<evidence type="ECO:0000259" key="9">
    <source>
        <dbReference type="Pfam" id="PF00884"/>
    </source>
</evidence>
<organism evidence="10 11">
    <name type="scientific">Stieleria marina</name>
    <dbReference type="NCBI Taxonomy" id="1930275"/>
    <lineage>
        <taxon>Bacteria</taxon>
        <taxon>Pseudomonadati</taxon>
        <taxon>Planctomycetota</taxon>
        <taxon>Planctomycetia</taxon>
        <taxon>Pirellulales</taxon>
        <taxon>Pirellulaceae</taxon>
        <taxon>Stieleria</taxon>
    </lineage>
</organism>
<comment type="cofactor">
    <cofactor evidence="1">
        <name>Ca(2+)</name>
        <dbReference type="ChEBI" id="CHEBI:29108"/>
    </cofactor>
</comment>
<name>A0A517NTZ4_9BACT</name>
<keyword evidence="8" id="KW-1133">Transmembrane helix</keyword>
<evidence type="ECO:0000256" key="6">
    <source>
        <dbReference type="ARBA" id="ARBA00022837"/>
    </source>
</evidence>
<dbReference type="AlphaFoldDB" id="A0A517NTZ4"/>
<keyword evidence="8" id="KW-0472">Membrane</keyword>
<dbReference type="PANTHER" id="PTHR42693:SF42">
    <property type="entry name" value="ARYLSULFATASE G"/>
    <property type="match status" value="1"/>
</dbReference>
<evidence type="ECO:0000256" key="4">
    <source>
        <dbReference type="ARBA" id="ARBA00022729"/>
    </source>
</evidence>
<evidence type="ECO:0000256" key="8">
    <source>
        <dbReference type="SAM" id="Phobius"/>
    </source>
</evidence>
<evidence type="ECO:0000256" key="1">
    <source>
        <dbReference type="ARBA" id="ARBA00001913"/>
    </source>
</evidence>
<dbReference type="Gene3D" id="3.40.720.10">
    <property type="entry name" value="Alkaline Phosphatase, subunit A"/>
    <property type="match status" value="1"/>
</dbReference>
<reference evidence="10 11" key="1">
    <citation type="submission" date="2019-02" db="EMBL/GenBank/DDBJ databases">
        <title>Deep-cultivation of Planctomycetes and their phenomic and genomic characterization uncovers novel biology.</title>
        <authorList>
            <person name="Wiegand S."/>
            <person name="Jogler M."/>
            <person name="Boedeker C."/>
            <person name="Pinto D."/>
            <person name="Vollmers J."/>
            <person name="Rivas-Marin E."/>
            <person name="Kohn T."/>
            <person name="Peeters S.H."/>
            <person name="Heuer A."/>
            <person name="Rast P."/>
            <person name="Oberbeckmann S."/>
            <person name="Bunk B."/>
            <person name="Jeske O."/>
            <person name="Meyerdierks A."/>
            <person name="Storesund J.E."/>
            <person name="Kallscheuer N."/>
            <person name="Luecker S."/>
            <person name="Lage O.M."/>
            <person name="Pohl T."/>
            <person name="Merkel B.J."/>
            <person name="Hornburger P."/>
            <person name="Mueller R.-W."/>
            <person name="Bruemmer F."/>
            <person name="Labrenz M."/>
            <person name="Spormann A.M."/>
            <person name="Op den Camp H."/>
            <person name="Overmann J."/>
            <person name="Amann R."/>
            <person name="Jetten M.S.M."/>
            <person name="Mascher T."/>
            <person name="Medema M.H."/>
            <person name="Devos D.P."/>
            <person name="Kaster A.-K."/>
            <person name="Ovreas L."/>
            <person name="Rohde M."/>
            <person name="Galperin M.Y."/>
            <person name="Jogler C."/>
        </authorList>
    </citation>
    <scope>NUCLEOTIDE SEQUENCE [LARGE SCALE GENOMIC DNA]</scope>
    <source>
        <strain evidence="10 11">K23_9</strain>
    </source>
</reference>
<sequence>MCNRRTLGRRITICGRKFRVSLTGSSLYGIVLYPIVLSLAALMCWQEPVAGQSGPQSGPQAPPSSQADSASLVSRQQPNVLFIFLDDYGWRDCGFMGSDFYETPHLDKLARGGMVFTDAYAGAANCAPSRACLLSGQYTPRHEIYNVGTEARGNPKYRKLQHIPGTDTLSTDVITWAQVAQDAGYETATIGKWHLSDDPLPYGFDFNFAGTHSGSPPKGYFPPHPKAPGLGDAPADEYLTDRLTDESIAFIDRNQSKPWLLYLTHFAVHTPLQAKASLTQKYEQKTKGELHDHAVMAAMIQSVDDGVGKIVAALRERNLTHKTAIVFTSDNGGYGPATSMAPLKGYKGTYYEGGIREPFFVNWPGVVQPGTKCAAPISNVDLYPTFCDIIGADLPTGQPCDGVSLMPLLRGELASMENGLADRALFWHFPAYLQSYARTDQQRDVLFRSRPCTIMRVGNWKLHEYFEDGGLELYNLKNDPGEQTNLAESHPARRDELHARMQQWRSDIDAPVPTEPNLKYDANADAKARLSKSRKNKRRKAG</sequence>
<dbReference type="Gene3D" id="3.30.1120.10">
    <property type="match status" value="1"/>
</dbReference>
<evidence type="ECO:0000256" key="7">
    <source>
        <dbReference type="SAM" id="MobiDB-lite"/>
    </source>
</evidence>
<dbReference type="InterPro" id="IPR000917">
    <property type="entry name" value="Sulfatase_N"/>
</dbReference>
<evidence type="ECO:0000313" key="10">
    <source>
        <dbReference type="EMBL" id="QDT10596.1"/>
    </source>
</evidence>
<feature type="domain" description="Sulfatase N-terminal" evidence="9">
    <location>
        <begin position="78"/>
        <end position="391"/>
    </location>
</feature>
<accession>A0A517NTZ4</accession>
<dbReference type="InterPro" id="IPR050738">
    <property type="entry name" value="Sulfatase"/>
</dbReference>